<accession>A0A382RWQ9</accession>
<dbReference type="AlphaFoldDB" id="A0A382RWQ9"/>
<sequence length="76" mass="8080">MPYFVNFLRFPGPGNAFKVLDAMKAAHAAAGRPGNITVPVSAANPVGSRPGLISLVGGFTNLDEVDLMQTQFFENE</sequence>
<evidence type="ECO:0000313" key="1">
    <source>
        <dbReference type="EMBL" id="SVD01742.1"/>
    </source>
</evidence>
<protein>
    <submittedName>
        <fullName evidence="1">Uncharacterized protein</fullName>
    </submittedName>
</protein>
<proteinExistence type="predicted"/>
<name>A0A382RWQ9_9ZZZZ</name>
<reference evidence="1" key="1">
    <citation type="submission" date="2018-05" db="EMBL/GenBank/DDBJ databases">
        <authorList>
            <person name="Lanie J.A."/>
            <person name="Ng W.-L."/>
            <person name="Kazmierczak K.M."/>
            <person name="Andrzejewski T.M."/>
            <person name="Davidsen T.M."/>
            <person name="Wayne K.J."/>
            <person name="Tettelin H."/>
            <person name="Glass J.I."/>
            <person name="Rusch D."/>
            <person name="Podicherti R."/>
            <person name="Tsui H.-C.T."/>
            <person name="Winkler M.E."/>
        </authorList>
    </citation>
    <scope>NUCLEOTIDE SEQUENCE</scope>
</reference>
<gene>
    <name evidence="1" type="ORF">METZ01_LOCUS354596</name>
</gene>
<dbReference type="EMBL" id="UINC01124531">
    <property type="protein sequence ID" value="SVD01742.1"/>
    <property type="molecule type" value="Genomic_DNA"/>
</dbReference>
<feature type="non-terminal residue" evidence="1">
    <location>
        <position position="76"/>
    </location>
</feature>
<organism evidence="1">
    <name type="scientific">marine metagenome</name>
    <dbReference type="NCBI Taxonomy" id="408172"/>
    <lineage>
        <taxon>unclassified sequences</taxon>
        <taxon>metagenomes</taxon>
        <taxon>ecological metagenomes</taxon>
    </lineage>
</organism>